<sequence length="117" mass="12993">MKFLFISLFLVLCSCKTNGDEQARAYIEGKITTSLSTNLVELQLKSENVLISKTTLDPSKNFVLSGPLLGKTFFLVSNQKIKKFTASAILKISKDSLILEFPAGKTYINDLELTLNK</sequence>
<name>A0A1I3GN27_9FLAO</name>
<dbReference type="RefSeq" id="WP_090080055.1">
    <property type="nucleotide sequence ID" value="NZ_FOQT01000003.1"/>
</dbReference>
<evidence type="ECO:0000313" key="2">
    <source>
        <dbReference type="Proteomes" id="UP000198931"/>
    </source>
</evidence>
<dbReference type="EMBL" id="FOQT01000003">
    <property type="protein sequence ID" value="SFI24915.1"/>
    <property type="molecule type" value="Genomic_DNA"/>
</dbReference>
<evidence type="ECO:0008006" key="3">
    <source>
        <dbReference type="Google" id="ProtNLM"/>
    </source>
</evidence>
<accession>A0A1I3GN27</accession>
<dbReference type="OrthoDB" id="1259757at2"/>
<keyword evidence="2" id="KW-1185">Reference proteome</keyword>
<dbReference type="Proteomes" id="UP000198931">
    <property type="component" value="Unassembled WGS sequence"/>
</dbReference>
<organism evidence="1 2">
    <name type="scientific">Halpernia frigidisoli</name>
    <dbReference type="NCBI Taxonomy" id="1125876"/>
    <lineage>
        <taxon>Bacteria</taxon>
        <taxon>Pseudomonadati</taxon>
        <taxon>Bacteroidota</taxon>
        <taxon>Flavobacteriia</taxon>
        <taxon>Flavobacteriales</taxon>
        <taxon>Weeksellaceae</taxon>
        <taxon>Chryseobacterium group</taxon>
        <taxon>Halpernia</taxon>
    </lineage>
</organism>
<evidence type="ECO:0000313" key="1">
    <source>
        <dbReference type="EMBL" id="SFI24915.1"/>
    </source>
</evidence>
<reference evidence="1 2" key="1">
    <citation type="submission" date="2016-10" db="EMBL/GenBank/DDBJ databases">
        <authorList>
            <person name="de Groot N.N."/>
        </authorList>
    </citation>
    <scope>NUCLEOTIDE SEQUENCE [LARGE SCALE GENOMIC DNA]</scope>
    <source>
        <strain evidence="1 2">DSM 26000</strain>
    </source>
</reference>
<proteinExistence type="predicted"/>
<dbReference type="AlphaFoldDB" id="A0A1I3GN27"/>
<dbReference type="STRING" id="1125876.SAMN05443292_1937"/>
<dbReference type="PROSITE" id="PS51257">
    <property type="entry name" value="PROKAR_LIPOPROTEIN"/>
    <property type="match status" value="1"/>
</dbReference>
<protein>
    <recommendedName>
        <fullName evidence="3">DUF4369 domain-containing protein</fullName>
    </recommendedName>
</protein>
<gene>
    <name evidence="1" type="ORF">SAMN05443292_1937</name>
</gene>